<protein>
    <recommendedName>
        <fullName evidence="3">CopG family transcriptional regulator</fullName>
    </recommendedName>
</protein>
<proteinExistence type="predicted"/>
<sequence>MEYAARAKKRFNKQPHPLLGGGIESDVYRGLKGRHSVRSLEEQEQFNKYLATIKDQITAQALDYMIVIVMNALHDEFGFGVKRCQQAFDKINRIASCVNVTVSWDELTRFMACDFDERKYEKLYGPRSQYDTEEADKKMRRIIRLVATDDLYQRLDAVAEKKGMTVNQLAIKALANVAAGEWEP</sequence>
<comment type="caution">
    <text evidence="1">The sequence shown here is derived from an EMBL/GenBank/DDBJ whole genome shotgun (WGS) entry which is preliminary data.</text>
</comment>
<keyword evidence="2" id="KW-1185">Reference proteome</keyword>
<dbReference type="EMBL" id="JBIEKR010000001">
    <property type="protein sequence ID" value="MFG6271635.1"/>
    <property type="molecule type" value="Genomic_DNA"/>
</dbReference>
<organism evidence="1 2">
    <name type="scientific">Megasphaera hexanoica</name>
    <dbReference type="NCBI Taxonomy" id="1675036"/>
    <lineage>
        <taxon>Bacteria</taxon>
        <taxon>Bacillati</taxon>
        <taxon>Bacillota</taxon>
        <taxon>Negativicutes</taxon>
        <taxon>Veillonellales</taxon>
        <taxon>Veillonellaceae</taxon>
        <taxon>Megasphaera</taxon>
    </lineage>
</organism>
<evidence type="ECO:0000313" key="1">
    <source>
        <dbReference type="EMBL" id="MFG6271635.1"/>
    </source>
</evidence>
<name>A0ABW7DKL4_9FIRM</name>
<evidence type="ECO:0000313" key="2">
    <source>
        <dbReference type="Proteomes" id="UP001605989"/>
    </source>
</evidence>
<gene>
    <name evidence="1" type="ORF">ACGTZG_00345</name>
</gene>
<dbReference type="Proteomes" id="UP001605989">
    <property type="component" value="Unassembled WGS sequence"/>
</dbReference>
<accession>A0ABW7DKL4</accession>
<dbReference type="RefSeq" id="WP_113855908.1">
    <property type="nucleotide sequence ID" value="NZ_CP011940.1"/>
</dbReference>
<evidence type="ECO:0008006" key="3">
    <source>
        <dbReference type="Google" id="ProtNLM"/>
    </source>
</evidence>
<reference evidence="1 2" key="1">
    <citation type="submission" date="2024-10" db="EMBL/GenBank/DDBJ databases">
        <authorList>
            <person name="Sang B.-I."/>
            <person name="Prabhaharan D."/>
        </authorList>
    </citation>
    <scope>NUCLEOTIDE SEQUENCE [LARGE SCALE GENOMIC DNA]</scope>
    <source>
        <strain evidence="1 2">MH</strain>
    </source>
</reference>